<evidence type="ECO:0000313" key="1">
    <source>
        <dbReference type="EMBL" id="GEN96717.1"/>
    </source>
</evidence>
<evidence type="ECO:0000313" key="2">
    <source>
        <dbReference type="Proteomes" id="UP000321868"/>
    </source>
</evidence>
<dbReference type="OrthoDB" id="2057846at2"/>
<comment type="caution">
    <text evidence="1">The sequence shown here is derived from an EMBL/GenBank/DDBJ whole genome shotgun (WGS) entry which is preliminary data.</text>
</comment>
<dbReference type="EMBL" id="BJYQ01000041">
    <property type="protein sequence ID" value="GEN96717.1"/>
    <property type="molecule type" value="Genomic_DNA"/>
</dbReference>
<organism evidence="1 2">
    <name type="scientific">Streptococcus cristatus</name>
    <dbReference type="NCBI Taxonomy" id="45634"/>
    <lineage>
        <taxon>Bacteria</taxon>
        <taxon>Bacillati</taxon>
        <taxon>Bacillota</taxon>
        <taxon>Bacilli</taxon>
        <taxon>Lactobacillales</taxon>
        <taxon>Streptococcaceae</taxon>
        <taxon>Streptococcus</taxon>
    </lineage>
</organism>
<reference evidence="1 2" key="1">
    <citation type="submission" date="2019-07" db="EMBL/GenBank/DDBJ databases">
        <title>Whole genome shotgun sequence of Streptococcus oligofermentans NBRC 106105.</title>
        <authorList>
            <person name="Hosoyama A."/>
            <person name="Uohara A."/>
            <person name="Ohji S."/>
            <person name="Ichikawa N."/>
        </authorList>
    </citation>
    <scope>NUCLEOTIDE SEQUENCE [LARGE SCALE GENOMIC DNA]</scope>
    <source>
        <strain evidence="1 2">NBRC 106105</strain>
    </source>
</reference>
<accession>A0A512AAJ5</accession>
<proteinExistence type="predicted"/>
<dbReference type="Pfam" id="PF25857">
    <property type="entry name" value="DUF7957"/>
    <property type="match status" value="1"/>
</dbReference>
<dbReference type="Proteomes" id="UP000321868">
    <property type="component" value="Unassembled WGS sequence"/>
</dbReference>
<dbReference type="AlphaFoldDB" id="A0A512AAJ5"/>
<dbReference type="RefSeq" id="WP_015605047.1">
    <property type="nucleotide sequence ID" value="NZ_BJYQ01000041.1"/>
</dbReference>
<gene>
    <name evidence="1" type="ORF">SOL01_05910</name>
</gene>
<protein>
    <submittedName>
        <fullName evidence="1">Uncharacterized protein</fullName>
    </submittedName>
</protein>
<sequence length="110" mass="12962">MVEYDNNKLIVNDEIIRTFQFGIRDLIEVDEECIVLLEIPFDSLEKNNIIRLDCRGTVVWTIANSGYNKLTYPFEQMILRDGWLYATDFYARRCKIDIRSGKIVDVSTFK</sequence>
<dbReference type="InterPro" id="IPR058263">
    <property type="entry name" value="DUF7957"/>
</dbReference>
<name>A0A512AAJ5_STRCR</name>